<protein>
    <submittedName>
        <fullName evidence="1">Uncharacterized protein</fullName>
    </submittedName>
</protein>
<dbReference type="Proteomes" id="UP000596276">
    <property type="component" value="Chromosome 7"/>
</dbReference>
<accession>A0A7U2R1U2</accession>
<organism evidence="1 2">
    <name type="scientific">Aspergillus flavus (strain ATCC 200026 / FGSC A1120 / IAM 13836 / NRRL 3357 / JCM 12722 / SRRC 167)</name>
    <dbReference type="NCBI Taxonomy" id="332952"/>
    <lineage>
        <taxon>Eukaryota</taxon>
        <taxon>Fungi</taxon>
        <taxon>Dikarya</taxon>
        <taxon>Ascomycota</taxon>
        <taxon>Pezizomycotina</taxon>
        <taxon>Eurotiomycetes</taxon>
        <taxon>Eurotiomycetidae</taxon>
        <taxon>Eurotiales</taxon>
        <taxon>Aspergillaceae</taxon>
        <taxon>Aspergillus</taxon>
        <taxon>Aspergillus subgen. Circumdati</taxon>
    </lineage>
</organism>
<sequence>MKIPQRICQVVGVLDQRQSIPSEYEPIFEERIVLICNPLERLPRKATPRPKAEYKAHDLLKKARKIYLEVLERFPLVFVPFILAVSPASCQTWKASEMWRDLQGCKATPLSNNIYNYMERLAIDRGIHQTAVYKRIKQLLYPKAHPRPRTITETDECWTYNAASVDKVCKFLNERLYTTFDNSPKRLREKEENLWKTTHCIRMRFPWNNQQDAIVQLDMAFDCEIVQTLFPSAWDKFILVHGPIPLQDHAVGYPNSRQYDNASFTFHGAAVSRVSTILGSHIYQAIDESQLRKWETANFLVTTTDCITLHISRSQPHGCTLCLRVGSSHAVFMATRLYSFSG</sequence>
<dbReference type="EMBL" id="CP044617">
    <property type="protein sequence ID" value="QRD91330.1"/>
    <property type="molecule type" value="Genomic_DNA"/>
</dbReference>
<keyword evidence="2" id="KW-1185">Reference proteome</keyword>
<evidence type="ECO:0000313" key="1">
    <source>
        <dbReference type="EMBL" id="QRD91330.1"/>
    </source>
</evidence>
<reference evidence="2" key="1">
    <citation type="journal article" date="2021" name="G3 (Bethesda)">
        <title>Chromosome assembled and annotated genome sequence of Aspergillus flavus NRRL 3357.</title>
        <authorList>
            <person name="Skerker J.M."/>
            <person name="Pianalto K.M."/>
            <person name="Mondo S.J."/>
            <person name="Yang K."/>
            <person name="Arkin A.P."/>
            <person name="Keller N.P."/>
            <person name="Grigoriev I.V."/>
            <person name="Louise Glass N.L."/>
        </authorList>
    </citation>
    <scope>NUCLEOTIDE SEQUENCE [LARGE SCALE GENOMIC DNA]</scope>
    <source>
        <strain evidence="2">ATCC 200026 / FGSC A1120 / IAM 13836 / NRRL 3357 / JCM 12722 / SRRC 167</strain>
    </source>
</reference>
<gene>
    <name evidence="1" type="ORF">F9C07_2143945</name>
</gene>
<name>A0A7U2R1U2_ASPFN</name>
<dbReference type="VEuPathDB" id="FungiDB:AFLA_007610"/>
<proteinExistence type="predicted"/>
<dbReference type="AlphaFoldDB" id="A0A7U2R1U2"/>
<dbReference type="VEuPathDB" id="FungiDB:F9C07_2143945"/>
<evidence type="ECO:0000313" key="2">
    <source>
        <dbReference type="Proteomes" id="UP000596276"/>
    </source>
</evidence>